<name>A0AAV8A9Y7_9EUKA</name>
<evidence type="ECO:0000256" key="1">
    <source>
        <dbReference type="SAM" id="MobiDB-lite"/>
    </source>
</evidence>
<evidence type="ECO:0000313" key="3">
    <source>
        <dbReference type="Proteomes" id="UP001146793"/>
    </source>
</evidence>
<dbReference type="CDD" id="cd22852">
    <property type="entry name" value="SMN_C"/>
    <property type="match status" value="1"/>
</dbReference>
<accession>A0AAV8A9Y7</accession>
<comment type="caution">
    <text evidence="2">The sequence shown here is derived from an EMBL/GenBank/DDBJ whole genome shotgun (WGS) entry which is preliminary data.</text>
</comment>
<dbReference type="Proteomes" id="UP001146793">
    <property type="component" value="Unassembled WGS sequence"/>
</dbReference>
<evidence type="ECO:0000313" key="2">
    <source>
        <dbReference type="EMBL" id="KAJ3449019.1"/>
    </source>
</evidence>
<feature type="compositionally biased region" description="Basic and acidic residues" evidence="1">
    <location>
        <begin position="27"/>
        <end position="52"/>
    </location>
</feature>
<dbReference type="InterPro" id="IPR047313">
    <property type="entry name" value="SMN_C"/>
</dbReference>
<sequence>MNTNSIMNTYNHLLAGYYESVGIKSPDNSEKGTKQEPNNKEETNQEEIQKKQEQNIEQNLTFPKFIDNLTLTSNQDQQLVKRFQDFKDQLKIFNQTIFNGKWDRILNLIQSQDQNIQKDGDTKNEIISNLLISWYYAGYYTGLLQGSQLSETKEKNRDMDIEKKELSNNSVENKK</sequence>
<dbReference type="AlphaFoldDB" id="A0AAV8A9Y7"/>
<feature type="region of interest" description="Disordered" evidence="1">
    <location>
        <begin position="154"/>
        <end position="175"/>
    </location>
</feature>
<protein>
    <submittedName>
        <fullName evidence="2">Survival motor neuron-like protein</fullName>
    </submittedName>
</protein>
<reference evidence="2" key="1">
    <citation type="submission" date="2022-08" db="EMBL/GenBank/DDBJ databases">
        <title>Novel sulphate-reducing endosymbionts in the free-living metamonad Anaeramoeba.</title>
        <authorList>
            <person name="Jerlstrom-Hultqvist J."/>
            <person name="Cepicka I."/>
            <person name="Gallot-Lavallee L."/>
            <person name="Salas-Leiva D."/>
            <person name="Curtis B.A."/>
            <person name="Zahonova K."/>
            <person name="Pipaliya S."/>
            <person name="Dacks J."/>
            <person name="Roger A.J."/>
        </authorList>
    </citation>
    <scope>NUCLEOTIDE SEQUENCE</scope>
    <source>
        <strain evidence="2">Busselton2</strain>
    </source>
</reference>
<organism evidence="2 3">
    <name type="scientific">Anaeramoeba flamelloides</name>
    <dbReference type="NCBI Taxonomy" id="1746091"/>
    <lineage>
        <taxon>Eukaryota</taxon>
        <taxon>Metamonada</taxon>
        <taxon>Anaeramoebidae</taxon>
        <taxon>Anaeramoeba</taxon>
    </lineage>
</organism>
<gene>
    <name evidence="2" type="ORF">M0812_01507</name>
</gene>
<dbReference type="EMBL" id="JANTQA010000015">
    <property type="protein sequence ID" value="KAJ3449019.1"/>
    <property type="molecule type" value="Genomic_DNA"/>
</dbReference>
<proteinExistence type="predicted"/>
<feature type="region of interest" description="Disordered" evidence="1">
    <location>
        <begin position="24"/>
        <end position="52"/>
    </location>
</feature>